<dbReference type="SUPFAM" id="SSF53448">
    <property type="entry name" value="Nucleotide-diphospho-sugar transferases"/>
    <property type="match status" value="1"/>
</dbReference>
<dbReference type="AlphaFoldDB" id="A0A633TPF3"/>
<dbReference type="PANTHER" id="PTHR22916">
    <property type="entry name" value="GLYCOSYLTRANSFERASE"/>
    <property type="match status" value="1"/>
</dbReference>
<evidence type="ECO:0000256" key="1">
    <source>
        <dbReference type="ARBA" id="ARBA00022676"/>
    </source>
</evidence>
<sequence length="723" mass="84435">MNTEKNNTNLLENTHFQDKEKKLSHSPLVSIIVPIYNVEKYLRQCLDSIIAQTLKDIEIILVNDGSTDNCGVICDEYALKDKRIQVIHKTNAGLGAAYNTGLEMASGEYIGFVESDDWIEPNMYEELYTKAKETDVDVCIGNFYYHSDMGDRIYQQLFTMIPYGLIFSISDYPELLTLHTSLWAKIYKKSVLGHIRVPEFKNSGYYCDFPYWTEILCCAKTMTRINSCIYHYRTDNPNASSTNLRTDSKLLTIIPSIEETKNIIKKYNKYDLLKEEVYFNSILTAFRFFANIDKQYKQEFFEKMKVFVEDLRLDDTFTFKYFLNSDFLGIYRKKFVLSLLNNDYKKAIELSHYVNNNAVSRIKNHLSYQIGYILVHQTKTFKEILKLPFSIFKTTRVFKKQQKELKETNLPKLEEYPDYQEALKIQNHLSYKIGKAVIEASKRWYTGAMFILPFKIAKIFKQHKITIQKNQQEEINKKIMQKLVGIENKVSNLKANIQAACIHPGIFAKYKNIFENQEIVIVGTGPSANLYKNPIKNTIHIGLNRAFMLENIKLDYLFINDAIHPEGDFELRKFINNNPDCKIFLGLLPDRFLNSQTHYRHHPNLLHYSHISPYIMEYAHIWGYDISYEAIGDFGNVAFSALQFACFTNPSKIYLVGCDCSSGHFYENDFYMNHSLEHNVKTWNKIKTIVNKFYSHMEIISINPIGLKGLFKDIYINSNEENK</sequence>
<dbReference type="RefSeq" id="WP_002789579.1">
    <property type="nucleotide sequence ID" value="NZ_CP091644.1"/>
</dbReference>
<dbReference type="EMBL" id="AAJEIL010000065">
    <property type="protein sequence ID" value="ECK9990760.1"/>
    <property type="molecule type" value="Genomic_DNA"/>
</dbReference>
<reference evidence="4" key="1">
    <citation type="submission" date="2019-06" db="EMBL/GenBank/DDBJ databases">
        <authorList>
            <consortium name="NARMS: The National Antimicrobial Resistance Monitoring System"/>
        </authorList>
    </citation>
    <scope>NUCLEOTIDE SEQUENCE</scope>
    <source>
        <strain evidence="4">FSIS21924625</strain>
    </source>
</reference>
<dbReference type="PANTHER" id="PTHR22916:SF51">
    <property type="entry name" value="GLYCOSYLTRANSFERASE EPSH-RELATED"/>
    <property type="match status" value="1"/>
</dbReference>
<evidence type="ECO:0000256" key="2">
    <source>
        <dbReference type="ARBA" id="ARBA00022679"/>
    </source>
</evidence>
<feature type="domain" description="Glycosyltransferase 2-like" evidence="3">
    <location>
        <begin position="30"/>
        <end position="191"/>
    </location>
</feature>
<dbReference type="InterPro" id="IPR029044">
    <property type="entry name" value="Nucleotide-diphossugar_trans"/>
</dbReference>
<keyword evidence="1" id="KW-0328">Glycosyltransferase</keyword>
<dbReference type="Gene3D" id="3.90.550.10">
    <property type="entry name" value="Spore Coat Polysaccharide Biosynthesis Protein SpsA, Chain A"/>
    <property type="match status" value="1"/>
</dbReference>
<keyword evidence="2 4" id="KW-0808">Transferase</keyword>
<dbReference type="GO" id="GO:0016758">
    <property type="term" value="F:hexosyltransferase activity"/>
    <property type="evidence" value="ECO:0007669"/>
    <property type="project" value="UniProtKB-ARBA"/>
</dbReference>
<name>A0A633TPF3_CAMCO</name>
<comment type="caution">
    <text evidence="4">The sequence shown here is derived from an EMBL/GenBank/DDBJ whole genome shotgun (WGS) entry which is preliminary data.</text>
</comment>
<evidence type="ECO:0000259" key="3">
    <source>
        <dbReference type="Pfam" id="PF00535"/>
    </source>
</evidence>
<dbReference type="Pfam" id="PF00535">
    <property type="entry name" value="Glycos_transf_2"/>
    <property type="match status" value="1"/>
</dbReference>
<dbReference type="InterPro" id="IPR001173">
    <property type="entry name" value="Glyco_trans_2-like"/>
</dbReference>
<dbReference type="CDD" id="cd00761">
    <property type="entry name" value="Glyco_tranf_GTA_type"/>
    <property type="match status" value="1"/>
</dbReference>
<organism evidence="4">
    <name type="scientific">Campylobacter coli</name>
    <dbReference type="NCBI Taxonomy" id="195"/>
    <lineage>
        <taxon>Bacteria</taxon>
        <taxon>Pseudomonadati</taxon>
        <taxon>Campylobacterota</taxon>
        <taxon>Epsilonproteobacteria</taxon>
        <taxon>Campylobacterales</taxon>
        <taxon>Campylobacteraceae</taxon>
        <taxon>Campylobacter</taxon>
    </lineage>
</organism>
<protein>
    <submittedName>
        <fullName evidence="4">Glycosyltransferase</fullName>
    </submittedName>
</protein>
<proteinExistence type="predicted"/>
<accession>A0A633TPF3</accession>
<gene>
    <name evidence="4" type="ORF">FJM45_09405</name>
</gene>
<evidence type="ECO:0000313" key="4">
    <source>
        <dbReference type="EMBL" id="ECK9990760.1"/>
    </source>
</evidence>